<reference evidence="3" key="1">
    <citation type="journal article" date="2019" name="Int. J. Syst. Evol. Microbiol.">
        <title>The Global Catalogue of Microorganisms (GCM) 10K type strain sequencing project: providing services to taxonomists for standard genome sequencing and annotation.</title>
        <authorList>
            <consortium name="The Broad Institute Genomics Platform"/>
            <consortium name="The Broad Institute Genome Sequencing Center for Infectious Disease"/>
            <person name="Wu L."/>
            <person name="Ma J."/>
        </authorList>
    </citation>
    <scope>NUCLEOTIDE SEQUENCE [LARGE SCALE GENOMIC DNA]</scope>
    <source>
        <strain evidence="3">DFY41</strain>
    </source>
</reference>
<comment type="caution">
    <text evidence="2">The sequence shown here is derived from an EMBL/GenBank/DDBJ whole genome shotgun (WGS) entry which is preliminary data.</text>
</comment>
<dbReference type="InterPro" id="IPR022183">
    <property type="entry name" value="DUF3710"/>
</dbReference>
<organism evidence="2 3">
    <name type="scientific">Nocardioides taihuensis</name>
    <dbReference type="NCBI Taxonomy" id="1835606"/>
    <lineage>
        <taxon>Bacteria</taxon>
        <taxon>Bacillati</taxon>
        <taxon>Actinomycetota</taxon>
        <taxon>Actinomycetes</taxon>
        <taxon>Propionibacteriales</taxon>
        <taxon>Nocardioidaceae</taxon>
        <taxon>Nocardioides</taxon>
    </lineage>
</organism>
<dbReference type="EMBL" id="JBHSKD010000027">
    <property type="protein sequence ID" value="MFC5178775.1"/>
    <property type="molecule type" value="Genomic_DNA"/>
</dbReference>
<dbReference type="Pfam" id="PF12502">
    <property type="entry name" value="DUF3710"/>
    <property type="match status" value="1"/>
</dbReference>
<proteinExistence type="predicted"/>
<evidence type="ECO:0000313" key="3">
    <source>
        <dbReference type="Proteomes" id="UP001596087"/>
    </source>
</evidence>
<keyword evidence="3" id="KW-1185">Reference proteome</keyword>
<accession>A0ABW0BN21</accession>
<protein>
    <submittedName>
        <fullName evidence="2">DUF3710 domain-containing protein</fullName>
    </submittedName>
</protein>
<sequence length="217" mass="22968">MKFRRKAADEPVPEDEGSSELLDAPAVPDEAPTAGPYDVADVGDDGVERVDLGSLLITPEAGRELRLQVDENTQSVQSVVLAGSDGALELRAFSAPRGGDLWSEVRPQVAADMARRGGTATEREGAFGTELVCQLTVQSPDGKTATQPSRIVGINGARWMLRATFLGRPALDPEGAEGWDDTLRSVVVRRGEHAMPVGDPLPLVLPANARRQAPPAG</sequence>
<evidence type="ECO:0000256" key="1">
    <source>
        <dbReference type="SAM" id="MobiDB-lite"/>
    </source>
</evidence>
<gene>
    <name evidence="2" type="ORF">ACFPGP_18990</name>
</gene>
<evidence type="ECO:0000313" key="2">
    <source>
        <dbReference type="EMBL" id="MFC5178775.1"/>
    </source>
</evidence>
<dbReference type="Proteomes" id="UP001596087">
    <property type="component" value="Unassembled WGS sequence"/>
</dbReference>
<feature type="region of interest" description="Disordered" evidence="1">
    <location>
        <begin position="1"/>
        <end position="44"/>
    </location>
</feature>
<dbReference type="RefSeq" id="WP_378592490.1">
    <property type="nucleotide sequence ID" value="NZ_JBHSKD010000027.1"/>
</dbReference>
<name>A0ABW0BN21_9ACTN</name>